<evidence type="ECO:0000256" key="1">
    <source>
        <dbReference type="ARBA" id="ARBA00010088"/>
    </source>
</evidence>
<dbReference type="OrthoDB" id="9780765at2"/>
<dbReference type="Pfam" id="PF06441">
    <property type="entry name" value="EHN"/>
    <property type="match status" value="1"/>
</dbReference>
<dbReference type="EMBL" id="JMIH01000024">
    <property type="protein sequence ID" value="KEO72664.1"/>
    <property type="molecule type" value="Genomic_DNA"/>
</dbReference>
<evidence type="ECO:0000259" key="6">
    <source>
        <dbReference type="Pfam" id="PF06441"/>
    </source>
</evidence>
<feature type="chain" id="PRO_5001695439" description="Epoxide hydrolase N-terminal domain-containing protein" evidence="5">
    <location>
        <begin position="22"/>
        <end position="414"/>
    </location>
</feature>
<dbReference type="AlphaFoldDB" id="A0A074KUV6"/>
<evidence type="ECO:0000256" key="4">
    <source>
        <dbReference type="PIRSR" id="PIRSR001112-1"/>
    </source>
</evidence>
<sequence length="414" mass="47008">MKTNVTTAFIAVLLGISPVKAQNYLSNPKHHHQMEAFQINISQEKINELNSRISKTRWISETAAPVWGDPILDYSTIKALTDYWGADFEWKKHEAHINNFPQFRAFVKDINIHFVYQKGNGSGHIPILFLHGWASNFNEFLKTAELIGKENPGFDVIIPSLPGFAFSDVPESMDSATAAEYIHHLMTGILGYEDYYVHGSDYGAFVGEKLALKYPESVKGLHLSDIPFYHLYSPGENLSQSEKDYIEKINDWSMRDGTYGMIQGTKPQTLSIGLNDSPVALAAWILQLYFDLGDKELSIFERFSKDDLLVNISLYWFTESIYPSIRLYSEDLSGYDGKPVEKVTVPVAFNLHRFDISGFVPKAFAERFYANIVSYTEFKDGGHFSGLSHPEQLKNNLIDFIEQIEENKTGIINI</sequence>
<dbReference type="GO" id="GO:0097176">
    <property type="term" value="P:epoxide metabolic process"/>
    <property type="evidence" value="ECO:0007669"/>
    <property type="project" value="TreeGrafter"/>
</dbReference>
<dbReference type="eggNOG" id="COG0596">
    <property type="taxonomic scope" value="Bacteria"/>
</dbReference>
<evidence type="ECO:0000256" key="2">
    <source>
        <dbReference type="ARBA" id="ARBA00022797"/>
    </source>
</evidence>
<dbReference type="GO" id="GO:0004301">
    <property type="term" value="F:epoxide hydrolase activity"/>
    <property type="evidence" value="ECO:0007669"/>
    <property type="project" value="TreeGrafter"/>
</dbReference>
<dbReference type="STRING" id="1048983.EL17_18160"/>
<keyword evidence="5" id="KW-0732">Signal</keyword>
<evidence type="ECO:0000313" key="8">
    <source>
        <dbReference type="Proteomes" id="UP000027821"/>
    </source>
</evidence>
<dbReference type="InterPro" id="IPR029058">
    <property type="entry name" value="AB_hydrolase_fold"/>
</dbReference>
<evidence type="ECO:0000313" key="7">
    <source>
        <dbReference type="EMBL" id="KEO72664.1"/>
    </source>
</evidence>
<protein>
    <recommendedName>
        <fullName evidence="6">Epoxide hydrolase N-terminal domain-containing protein</fullName>
    </recommendedName>
</protein>
<feature type="active site" description="Proton acceptor" evidence="4">
    <location>
        <position position="383"/>
    </location>
</feature>
<dbReference type="Gene3D" id="3.40.50.1820">
    <property type="entry name" value="alpha/beta hydrolase"/>
    <property type="match status" value="1"/>
</dbReference>
<accession>A0A074KUV6</accession>
<feature type="active site" description="Proton donor" evidence="4">
    <location>
        <position position="328"/>
    </location>
</feature>
<dbReference type="RefSeq" id="WP_035077367.1">
    <property type="nucleotide sequence ID" value="NZ_JMIH01000024.1"/>
</dbReference>
<keyword evidence="8" id="KW-1185">Reference proteome</keyword>
<dbReference type="PRINTS" id="PR00412">
    <property type="entry name" value="EPOXHYDRLASE"/>
</dbReference>
<dbReference type="InterPro" id="IPR000639">
    <property type="entry name" value="Epox_hydrolase-like"/>
</dbReference>
<reference evidence="7 8" key="1">
    <citation type="submission" date="2014-04" db="EMBL/GenBank/DDBJ databases">
        <title>Characterization and application of a salt tolerant electro-active bacterium.</title>
        <authorList>
            <person name="Yang L."/>
            <person name="Wei S."/>
            <person name="Tay Q.X.M."/>
        </authorList>
    </citation>
    <scope>NUCLEOTIDE SEQUENCE [LARGE SCALE GENOMIC DNA]</scope>
    <source>
        <strain evidence="7 8">LY1</strain>
    </source>
</reference>
<evidence type="ECO:0000256" key="3">
    <source>
        <dbReference type="ARBA" id="ARBA00022801"/>
    </source>
</evidence>
<dbReference type="InterPro" id="IPR010497">
    <property type="entry name" value="Epoxide_hydro_N"/>
</dbReference>
<feature type="active site" description="Nucleophile" evidence="4">
    <location>
        <position position="201"/>
    </location>
</feature>
<dbReference type="PANTHER" id="PTHR21661:SF35">
    <property type="entry name" value="EPOXIDE HYDROLASE"/>
    <property type="match status" value="1"/>
</dbReference>
<comment type="similarity">
    <text evidence="1">Belongs to the peptidase S33 family.</text>
</comment>
<comment type="caution">
    <text evidence="7">The sequence shown here is derived from an EMBL/GenBank/DDBJ whole genome shotgun (WGS) entry which is preliminary data.</text>
</comment>
<name>A0A074KUV6_9BACT</name>
<keyword evidence="2" id="KW-0058">Aromatic hydrocarbons catabolism</keyword>
<dbReference type="PANTHER" id="PTHR21661">
    <property type="entry name" value="EPOXIDE HYDROLASE 1-RELATED"/>
    <property type="match status" value="1"/>
</dbReference>
<gene>
    <name evidence="7" type="ORF">EL17_18160</name>
</gene>
<dbReference type="InterPro" id="IPR016292">
    <property type="entry name" value="Epoxide_hydrolase"/>
</dbReference>
<proteinExistence type="inferred from homology"/>
<feature type="domain" description="Epoxide hydrolase N-terminal" evidence="6">
    <location>
        <begin position="35"/>
        <end position="140"/>
    </location>
</feature>
<keyword evidence="3" id="KW-0378">Hydrolase</keyword>
<dbReference type="Proteomes" id="UP000027821">
    <property type="component" value="Unassembled WGS sequence"/>
</dbReference>
<dbReference type="PIRSF" id="PIRSF001112">
    <property type="entry name" value="Epoxide_hydrolase"/>
    <property type="match status" value="1"/>
</dbReference>
<feature type="signal peptide" evidence="5">
    <location>
        <begin position="1"/>
        <end position="21"/>
    </location>
</feature>
<organism evidence="7 8">
    <name type="scientific">Anditalea andensis</name>
    <dbReference type="NCBI Taxonomy" id="1048983"/>
    <lineage>
        <taxon>Bacteria</taxon>
        <taxon>Pseudomonadati</taxon>
        <taxon>Bacteroidota</taxon>
        <taxon>Cytophagia</taxon>
        <taxon>Cytophagales</taxon>
        <taxon>Cytophagaceae</taxon>
        <taxon>Anditalea</taxon>
    </lineage>
</organism>
<evidence type="ECO:0000256" key="5">
    <source>
        <dbReference type="SAM" id="SignalP"/>
    </source>
</evidence>
<dbReference type="SUPFAM" id="SSF53474">
    <property type="entry name" value="alpha/beta-Hydrolases"/>
    <property type="match status" value="1"/>
</dbReference>